<keyword evidence="6 8" id="KW-1133">Transmembrane helix</keyword>
<evidence type="ECO:0000313" key="11">
    <source>
        <dbReference type="Proteomes" id="UP000309848"/>
    </source>
</evidence>
<feature type="transmembrane region" description="Helical" evidence="8">
    <location>
        <begin position="101"/>
        <end position="122"/>
    </location>
</feature>
<sequence length="504" mass="54128">MPRPRDSKAGSLGRSATLTRGAAGAEWSRGDLLVVPVLLGAIALRIVSAGYSLWFDEIAAVTLAHQPLDHLWSGWMAREANPPLYYTLLKGWMALFGSGDLAVQLLSVAIGTAGIGAAWWAARRLGGTGAGLIAALLLAISPAHLDFSQEVRSYILAQTAALFACAAIILYLERPRLAPLAGYALAAGVALYAHTTMALFVGLSNFALFWLLRRDRPALLRWILANALVAMLWSWWAWISLGQAAGGDTAFGWITRPDLPAALTMTATVYLPFYVASERIVFAPLLALAWLGGLGWFAARDRRPAVVLLAALTLAAPLLLWAVSQRLPIFLPRTLFWAAGPATVLLAVALAAVPSRPMRGALVALLVALQIGALLRWLPERETEAWPQTLATIARIDPHAAVIVEGDAMGVAAEHYRQAQAPGLRIFIVQRPAGAVDRWAEGLVAAPHLDAGSARALLAREGRLFTLARGDYDPAWLFAGIGVAQPLPESARNRQPHLASWRVR</sequence>
<evidence type="ECO:0000256" key="6">
    <source>
        <dbReference type="ARBA" id="ARBA00022989"/>
    </source>
</evidence>
<proteinExistence type="predicted"/>
<feature type="transmembrane region" description="Helical" evidence="8">
    <location>
        <begin position="335"/>
        <end position="354"/>
    </location>
</feature>
<dbReference type="GO" id="GO:0009103">
    <property type="term" value="P:lipopolysaccharide biosynthetic process"/>
    <property type="evidence" value="ECO:0007669"/>
    <property type="project" value="UniProtKB-ARBA"/>
</dbReference>
<name>A0A4S1WI03_9SPHN</name>
<dbReference type="Proteomes" id="UP000309848">
    <property type="component" value="Unassembled WGS sequence"/>
</dbReference>
<evidence type="ECO:0000256" key="3">
    <source>
        <dbReference type="ARBA" id="ARBA00022676"/>
    </source>
</evidence>
<dbReference type="EMBL" id="SRXU01000004">
    <property type="protein sequence ID" value="TGX42303.1"/>
    <property type="molecule type" value="Genomic_DNA"/>
</dbReference>
<dbReference type="InterPro" id="IPR050297">
    <property type="entry name" value="LipidA_mod_glycosyltrf_83"/>
</dbReference>
<comment type="subcellular location">
    <subcellularLocation>
        <location evidence="1">Cell membrane</location>
        <topology evidence="1">Multi-pass membrane protein</topology>
    </subcellularLocation>
</comment>
<keyword evidence="5 8" id="KW-0812">Transmembrane</keyword>
<dbReference type="PANTHER" id="PTHR33908:SF11">
    <property type="entry name" value="MEMBRANE PROTEIN"/>
    <property type="match status" value="1"/>
</dbReference>
<feature type="transmembrane region" description="Helical" evidence="8">
    <location>
        <begin position="360"/>
        <end position="378"/>
    </location>
</feature>
<comment type="caution">
    <text evidence="10">The sequence shown here is derived from an EMBL/GenBank/DDBJ whole genome shotgun (WGS) entry which is preliminary data.</text>
</comment>
<organism evidence="10 11">
    <name type="scientific">Sphingomonas naasensis</name>
    <dbReference type="NCBI Taxonomy" id="1344951"/>
    <lineage>
        <taxon>Bacteria</taxon>
        <taxon>Pseudomonadati</taxon>
        <taxon>Pseudomonadota</taxon>
        <taxon>Alphaproteobacteria</taxon>
        <taxon>Sphingomonadales</taxon>
        <taxon>Sphingomonadaceae</taxon>
        <taxon>Sphingomonas</taxon>
    </lineage>
</organism>
<keyword evidence="11" id="KW-1185">Reference proteome</keyword>
<feature type="transmembrane region" description="Helical" evidence="8">
    <location>
        <begin position="305"/>
        <end position="323"/>
    </location>
</feature>
<feature type="transmembrane region" description="Helical" evidence="8">
    <location>
        <begin position="128"/>
        <end position="147"/>
    </location>
</feature>
<keyword evidence="4" id="KW-0808">Transferase</keyword>
<dbReference type="PANTHER" id="PTHR33908">
    <property type="entry name" value="MANNOSYLTRANSFERASE YKCB-RELATED"/>
    <property type="match status" value="1"/>
</dbReference>
<feature type="transmembrane region" description="Helical" evidence="8">
    <location>
        <begin position="281"/>
        <end position="299"/>
    </location>
</feature>
<dbReference type="Pfam" id="PF13231">
    <property type="entry name" value="PMT_2"/>
    <property type="match status" value="1"/>
</dbReference>
<dbReference type="OrthoDB" id="559425at2"/>
<keyword evidence="7 8" id="KW-0472">Membrane</keyword>
<evidence type="ECO:0000256" key="8">
    <source>
        <dbReference type="SAM" id="Phobius"/>
    </source>
</evidence>
<dbReference type="InterPro" id="IPR038731">
    <property type="entry name" value="RgtA/B/C-like"/>
</dbReference>
<feature type="transmembrane region" description="Helical" evidence="8">
    <location>
        <begin position="259"/>
        <end position="276"/>
    </location>
</feature>
<evidence type="ECO:0000256" key="2">
    <source>
        <dbReference type="ARBA" id="ARBA00022475"/>
    </source>
</evidence>
<feature type="transmembrane region" description="Helical" evidence="8">
    <location>
        <begin position="154"/>
        <end position="172"/>
    </location>
</feature>
<evidence type="ECO:0000256" key="4">
    <source>
        <dbReference type="ARBA" id="ARBA00022679"/>
    </source>
</evidence>
<keyword evidence="3" id="KW-0328">Glycosyltransferase</keyword>
<gene>
    <name evidence="10" type="ORF">E5A74_10650</name>
</gene>
<reference evidence="10 11" key="1">
    <citation type="submission" date="2019-04" db="EMBL/GenBank/DDBJ databases">
        <title>Sphingomonas psychrotolerans sp. nov., isolated from soil in the Tianshan Mountains, Xinjiang, China.</title>
        <authorList>
            <person name="Luo Y."/>
            <person name="Sheng H."/>
        </authorList>
    </citation>
    <scope>NUCLEOTIDE SEQUENCE [LARGE SCALE GENOMIC DNA]</scope>
    <source>
        <strain evidence="10 11">KIS18-15</strain>
    </source>
</reference>
<dbReference type="AlphaFoldDB" id="A0A4S1WI03"/>
<protein>
    <recommendedName>
        <fullName evidence="9">Glycosyltransferase RgtA/B/C/D-like domain-containing protein</fullName>
    </recommendedName>
</protein>
<evidence type="ECO:0000256" key="1">
    <source>
        <dbReference type="ARBA" id="ARBA00004651"/>
    </source>
</evidence>
<dbReference type="GO" id="GO:0005886">
    <property type="term" value="C:plasma membrane"/>
    <property type="evidence" value="ECO:0007669"/>
    <property type="project" value="UniProtKB-SubCell"/>
</dbReference>
<dbReference type="GO" id="GO:0016763">
    <property type="term" value="F:pentosyltransferase activity"/>
    <property type="evidence" value="ECO:0007669"/>
    <property type="project" value="TreeGrafter"/>
</dbReference>
<feature type="transmembrane region" description="Helical" evidence="8">
    <location>
        <begin position="219"/>
        <end position="239"/>
    </location>
</feature>
<evidence type="ECO:0000313" key="10">
    <source>
        <dbReference type="EMBL" id="TGX42303.1"/>
    </source>
</evidence>
<accession>A0A4S1WI03</accession>
<evidence type="ECO:0000259" key="9">
    <source>
        <dbReference type="Pfam" id="PF13231"/>
    </source>
</evidence>
<feature type="transmembrane region" description="Helical" evidence="8">
    <location>
        <begin position="184"/>
        <end position="212"/>
    </location>
</feature>
<evidence type="ECO:0000256" key="7">
    <source>
        <dbReference type="ARBA" id="ARBA00023136"/>
    </source>
</evidence>
<keyword evidence="2" id="KW-1003">Cell membrane</keyword>
<evidence type="ECO:0000256" key="5">
    <source>
        <dbReference type="ARBA" id="ARBA00022692"/>
    </source>
</evidence>
<feature type="domain" description="Glycosyltransferase RgtA/B/C/D-like" evidence="9">
    <location>
        <begin position="81"/>
        <end position="232"/>
    </location>
</feature>